<dbReference type="GO" id="GO:0016773">
    <property type="term" value="F:phosphotransferase activity, alcohol group as acceptor"/>
    <property type="evidence" value="ECO:0007669"/>
    <property type="project" value="InterPro"/>
</dbReference>
<keyword evidence="2" id="KW-1185">Reference proteome</keyword>
<accession>A0A9X2IEC6</accession>
<organism evidence="1 2">
    <name type="scientific">Legionella maioricensis</name>
    <dbReference type="NCBI Taxonomy" id="2896528"/>
    <lineage>
        <taxon>Bacteria</taxon>
        <taxon>Pseudomonadati</taxon>
        <taxon>Pseudomonadota</taxon>
        <taxon>Gammaproteobacteria</taxon>
        <taxon>Legionellales</taxon>
        <taxon>Legionellaceae</taxon>
        <taxon>Legionella</taxon>
    </lineage>
</organism>
<sequence>MDKLTQNVMNMFGEKGKAWLTSLPITIEMLTTHWKLKNLVPVDNMTFNYVAKAITNTGQPVILKISCDEKSISDEVLALKYFDGSGSIKLIAHNERYHALLLQQAIPGETLKSRYSSQVEYVMDCYVNTMRKLHNKCLSSKNNYRHIRDWLIVIEKLTDHDCPSYLVKKAVALKNELLASATAEIFLHGDLHHDNILKDRDCWLAIDPKGIVGDPEFEIAAFDFMYVNELANRNDVKNIVEARISLLAQKAHLNPQRIKDWVFVRLILMAAWHVEDNSDPSWAITLAEKLITPL</sequence>
<dbReference type="AlphaFoldDB" id="A0A9X2IEC6"/>
<reference evidence="1" key="1">
    <citation type="submission" date="2021-11" db="EMBL/GenBank/DDBJ databases">
        <title>Legionella maioricencis sp. nov., a new species isolated from hot water samples in Mallorca.</title>
        <authorList>
            <person name="Crespi S."/>
            <person name="Drasar V."/>
            <person name="Salva-Serra F."/>
            <person name="Jaen-Luchoro D."/>
            <person name="Pineiro-Iglesias B."/>
            <person name="Aliaga F."/>
            <person name="Fernandez-Juarez V."/>
            <person name="Coll G."/>
            <person name="Moore E.R.B."/>
            <person name="Bennasar-Figueras A."/>
        </authorList>
    </citation>
    <scope>NUCLEOTIDE SEQUENCE</scope>
    <source>
        <strain evidence="1">HCPI-6</strain>
    </source>
</reference>
<evidence type="ECO:0000313" key="1">
    <source>
        <dbReference type="EMBL" id="MCL9685688.1"/>
    </source>
</evidence>
<dbReference type="InterPro" id="IPR011009">
    <property type="entry name" value="Kinase-like_dom_sf"/>
</dbReference>
<proteinExistence type="predicted"/>
<gene>
    <name evidence="1" type="ORF">LOX96_16425</name>
</gene>
<protein>
    <submittedName>
        <fullName evidence="1">Aminoglycoside phosphotransferase family protein</fullName>
    </submittedName>
</protein>
<name>A0A9X2IEC6_9GAMM</name>
<evidence type="ECO:0000313" key="2">
    <source>
        <dbReference type="Proteomes" id="UP001139721"/>
    </source>
</evidence>
<dbReference type="InterPro" id="IPR006748">
    <property type="entry name" value="NH2Glyco/OHUrea_AB-resist_kin"/>
</dbReference>
<dbReference type="Pfam" id="PF04655">
    <property type="entry name" value="APH_6_hur"/>
    <property type="match status" value="1"/>
</dbReference>
<dbReference type="EMBL" id="JAJKBJ010000034">
    <property type="protein sequence ID" value="MCL9685688.1"/>
    <property type="molecule type" value="Genomic_DNA"/>
</dbReference>
<dbReference type="RefSeq" id="WP_250424559.1">
    <property type="nucleotide sequence ID" value="NZ_JAJKBJ010000034.1"/>
</dbReference>
<dbReference type="GO" id="GO:0019748">
    <property type="term" value="P:secondary metabolic process"/>
    <property type="evidence" value="ECO:0007669"/>
    <property type="project" value="InterPro"/>
</dbReference>
<dbReference type="SUPFAM" id="SSF56112">
    <property type="entry name" value="Protein kinase-like (PK-like)"/>
    <property type="match status" value="1"/>
</dbReference>
<dbReference type="Gene3D" id="1.10.510.10">
    <property type="entry name" value="Transferase(Phosphotransferase) domain 1"/>
    <property type="match status" value="1"/>
</dbReference>
<comment type="caution">
    <text evidence="1">The sequence shown here is derived from an EMBL/GenBank/DDBJ whole genome shotgun (WGS) entry which is preliminary data.</text>
</comment>
<dbReference type="Proteomes" id="UP001139721">
    <property type="component" value="Unassembled WGS sequence"/>
</dbReference>